<reference evidence="1 2" key="1">
    <citation type="submission" date="2018-05" db="EMBL/GenBank/DDBJ databases">
        <title>Genome comparison of Eubacterium sp.</title>
        <authorList>
            <person name="Feng Y."/>
            <person name="Sanchez-Andrea I."/>
            <person name="Stams A.J.M."/>
            <person name="De Vos W.M."/>
        </authorList>
    </citation>
    <scope>NUCLEOTIDE SEQUENCE [LARGE SCALE GENOMIC DNA]</scope>
    <source>
        <strain evidence="1 2">YI</strain>
    </source>
</reference>
<name>A0A4V1GMG4_EUBML</name>
<organism evidence="1 2">
    <name type="scientific">Eubacterium maltosivorans</name>
    <dbReference type="NCBI Taxonomy" id="2041044"/>
    <lineage>
        <taxon>Bacteria</taxon>
        <taxon>Bacillati</taxon>
        <taxon>Bacillota</taxon>
        <taxon>Clostridia</taxon>
        <taxon>Eubacteriales</taxon>
        <taxon>Eubacteriaceae</taxon>
        <taxon>Eubacterium</taxon>
    </lineage>
</organism>
<dbReference type="AlphaFoldDB" id="A0A4V1GMG4"/>
<dbReference type="RefSeq" id="WP_096918975.1">
    <property type="nucleotide sequence ID" value="NZ_CP029487.1"/>
</dbReference>
<gene>
    <name evidence="1" type="ORF">CPZ25_018385</name>
</gene>
<protein>
    <submittedName>
        <fullName evidence="1">XRE family transcriptional regulator</fullName>
    </submittedName>
</protein>
<keyword evidence="2" id="KW-1185">Reference proteome</keyword>
<dbReference type="EMBL" id="CP029487">
    <property type="protein sequence ID" value="QCT73196.1"/>
    <property type="molecule type" value="Genomic_DNA"/>
</dbReference>
<dbReference type="KEGG" id="emt:CPZ25_018385"/>
<proteinExistence type="predicted"/>
<dbReference type="Proteomes" id="UP000218387">
    <property type="component" value="Chromosome"/>
</dbReference>
<sequence>MLSQNFLSGLRKFVETKQRQAVDEAARKKQKSFAAVCARSLKAKLMDIPENNQDNMEGEGLSTCHSEASAASLDSYIERHKGPGFPKRLFAMIDEKGVSDSAVYHRAGIDRRLFSKIRSAPEYHPSKATVIALGIALEADLAELEALLSEAGYALSGSETFDLIIRYCVEQRVFDLDEINEALDNFQLKPLGGVA</sequence>
<evidence type="ECO:0000313" key="1">
    <source>
        <dbReference type="EMBL" id="QCT73196.1"/>
    </source>
</evidence>
<accession>A0A4V1GMG4</accession>
<evidence type="ECO:0000313" key="2">
    <source>
        <dbReference type="Proteomes" id="UP000218387"/>
    </source>
</evidence>